<gene>
    <name evidence="1" type="ORF">CR513_05376</name>
</gene>
<organism evidence="1 2">
    <name type="scientific">Mucuna pruriens</name>
    <name type="common">Velvet bean</name>
    <name type="synonym">Dolichos pruriens</name>
    <dbReference type="NCBI Taxonomy" id="157652"/>
    <lineage>
        <taxon>Eukaryota</taxon>
        <taxon>Viridiplantae</taxon>
        <taxon>Streptophyta</taxon>
        <taxon>Embryophyta</taxon>
        <taxon>Tracheophyta</taxon>
        <taxon>Spermatophyta</taxon>
        <taxon>Magnoliopsida</taxon>
        <taxon>eudicotyledons</taxon>
        <taxon>Gunneridae</taxon>
        <taxon>Pentapetalae</taxon>
        <taxon>rosids</taxon>
        <taxon>fabids</taxon>
        <taxon>Fabales</taxon>
        <taxon>Fabaceae</taxon>
        <taxon>Papilionoideae</taxon>
        <taxon>50 kb inversion clade</taxon>
        <taxon>NPAAA clade</taxon>
        <taxon>indigoferoid/millettioid clade</taxon>
        <taxon>Phaseoleae</taxon>
        <taxon>Mucuna</taxon>
    </lineage>
</organism>
<comment type="caution">
    <text evidence="1">The sequence shown here is derived from an EMBL/GenBank/DDBJ whole genome shotgun (WGS) entry which is preliminary data.</text>
</comment>
<keyword evidence="2" id="KW-1185">Reference proteome</keyword>
<name>A0A371I5B3_MUCPR</name>
<feature type="non-terminal residue" evidence="1">
    <location>
        <position position="128"/>
    </location>
</feature>
<evidence type="ECO:0000313" key="2">
    <source>
        <dbReference type="Proteomes" id="UP000257109"/>
    </source>
</evidence>
<accession>A0A371I5B3</accession>
<evidence type="ECO:0008006" key="3">
    <source>
        <dbReference type="Google" id="ProtNLM"/>
    </source>
</evidence>
<dbReference type="AlphaFoldDB" id="A0A371I5B3"/>
<protein>
    <recommendedName>
        <fullName evidence="3">Reverse transcriptase domain-containing protein</fullName>
    </recommendedName>
</protein>
<dbReference type="Proteomes" id="UP000257109">
    <property type="component" value="Unassembled WGS sequence"/>
</dbReference>
<reference evidence="1" key="1">
    <citation type="submission" date="2018-05" db="EMBL/GenBank/DDBJ databases">
        <title>Draft genome of Mucuna pruriens seed.</title>
        <authorList>
            <person name="Nnadi N.E."/>
            <person name="Vos R."/>
            <person name="Hasami M.H."/>
            <person name="Devisetty U.K."/>
            <person name="Aguiy J.C."/>
        </authorList>
    </citation>
    <scope>NUCLEOTIDE SEQUENCE [LARGE SCALE GENOMIC DNA]</scope>
    <source>
        <strain evidence="1">JCA_2017</strain>
    </source>
</reference>
<evidence type="ECO:0000313" key="1">
    <source>
        <dbReference type="EMBL" id="RDY10154.1"/>
    </source>
</evidence>
<sequence>MYRTLVNLLANRFSGRKILGGIIIANQLVDDAKRRKKKELVLLKVGFEKAYDLVYSEYLDYMIGNARKLLVPCSIKGWNLTFFLSYQVNDCEWVISHLPFVNDSLVLGDVNHKIFGLSKSSFNFLRWY</sequence>
<dbReference type="EMBL" id="QJKJ01000901">
    <property type="protein sequence ID" value="RDY10154.1"/>
    <property type="molecule type" value="Genomic_DNA"/>
</dbReference>
<proteinExistence type="predicted"/>